<accession>A0A023B3G2</accession>
<organism evidence="1 2">
    <name type="scientific">Gregarina niphandrodes</name>
    <name type="common">Septate eugregarine</name>
    <dbReference type="NCBI Taxonomy" id="110365"/>
    <lineage>
        <taxon>Eukaryota</taxon>
        <taxon>Sar</taxon>
        <taxon>Alveolata</taxon>
        <taxon>Apicomplexa</taxon>
        <taxon>Conoidasida</taxon>
        <taxon>Gregarinasina</taxon>
        <taxon>Eugregarinorida</taxon>
        <taxon>Gregarinidae</taxon>
        <taxon>Gregarina</taxon>
    </lineage>
</organism>
<evidence type="ECO:0000313" key="1">
    <source>
        <dbReference type="EMBL" id="EZG55308.1"/>
    </source>
</evidence>
<keyword evidence="2" id="KW-1185">Reference proteome</keyword>
<proteinExistence type="predicted"/>
<dbReference type="RefSeq" id="XP_011131651.1">
    <property type="nucleotide sequence ID" value="XM_011133349.1"/>
</dbReference>
<name>A0A023B3G2_GRENI</name>
<dbReference type="EMBL" id="AFNH02000856">
    <property type="protein sequence ID" value="EZG55308.1"/>
    <property type="molecule type" value="Genomic_DNA"/>
</dbReference>
<dbReference type="GeneID" id="22914072"/>
<dbReference type="AlphaFoldDB" id="A0A023B3G2"/>
<gene>
    <name evidence="1" type="ORF">GNI_114920</name>
</gene>
<protein>
    <submittedName>
        <fullName evidence="1">Uncharacterized protein</fullName>
    </submittedName>
</protein>
<comment type="caution">
    <text evidence="1">The sequence shown here is derived from an EMBL/GenBank/DDBJ whole genome shotgun (WGS) entry which is preliminary data.</text>
</comment>
<evidence type="ECO:0000313" key="2">
    <source>
        <dbReference type="Proteomes" id="UP000019763"/>
    </source>
</evidence>
<dbReference type="Proteomes" id="UP000019763">
    <property type="component" value="Unassembled WGS sequence"/>
</dbReference>
<reference evidence="1" key="1">
    <citation type="submission" date="2013-12" db="EMBL/GenBank/DDBJ databases">
        <authorList>
            <person name="Omoto C.K."/>
            <person name="Sibley D."/>
            <person name="Venepally P."/>
            <person name="Hadjithomas M."/>
            <person name="Karamycheva S."/>
            <person name="Brunk B."/>
            <person name="Roos D."/>
            <person name="Caler E."/>
            <person name="Lorenzi H."/>
        </authorList>
    </citation>
    <scope>NUCLEOTIDE SEQUENCE</scope>
</reference>
<sequence length="471" mass="53773">MRTLECKPAWFEIGMVGMLAGATEGERGSATVLGQWSRDIWMSGVGEDLKAFLEKNENKPRKLLEWFQTHCTPRDAPENPRAGGPFLTRRQLEEYEQRQADLPAMQWLHRDAPADDCQKRQAQVIVRALKFSLNSIDEKTSLREGAFEDCPPSDLYPEGLCGFGRLDRSPSGLVNWAYFWKNREDMSPEQELRTLAVIARWHPASVLEGHIGIWKTPLYKQNDYIPDLSVHEGRLRQLAALWFCGDPNVKPGPITESVVADLERSLREIEYYSLSEVDRNEEDDTYFLRYVDVEKVKKEYLARLDAQKKRVSLREETMLERRYCEAYTGCRDKFLSTYFPDPSQPKPSAGEVPEFPLGSQVKITNIADYQNYELRRWAWMEELLVRTVLDQVLSKHTTNTGEALDAAALVAAKNAPEPFIVSVSRADLRDIYDQALPQVAKRVAVEQAHEYACRTAGVLITTAYNQSTVLG</sequence>
<dbReference type="VEuPathDB" id="CryptoDB:GNI_114920"/>